<evidence type="ECO:0000313" key="1">
    <source>
        <dbReference type="EMBL" id="KAI0087745.1"/>
    </source>
</evidence>
<evidence type="ECO:0000313" key="2">
    <source>
        <dbReference type="Proteomes" id="UP001055072"/>
    </source>
</evidence>
<dbReference type="Proteomes" id="UP001055072">
    <property type="component" value="Unassembled WGS sequence"/>
</dbReference>
<name>A0ACB8U160_9APHY</name>
<proteinExistence type="predicted"/>
<sequence length="337" mass="37597">MDATVNFPALHNLWVKLSLLLCPLNLFEYIITFELERRRIWARKRTAVTWIFIVNRYLAVAYSISMILLLCVTTRTEEVRCICSFVDNRVMVFSFLRRHIGLSRGLVQGVFSSLRIWALWPDKGVLCPVVVFSLYLVPFGTDIAGSTTNNTASIIGELISLFRVVVVNRLCVVAADIIVLSSTWIKTFGHCRELARLGLRTNVIHLFVRDGTISFLYWRQQQLYPIVISRFLLDLRQVDDLVDPDSDNPVVIASHIVNMINTHTSTTDPGMLGNLGGALYGPFDRVLENNLPNEEQGPAGLDSDIASTSAPLDEGPEKGLIVAELEGTCSLAEDQGA</sequence>
<keyword evidence="2" id="KW-1185">Reference proteome</keyword>
<dbReference type="EMBL" id="MU274916">
    <property type="protein sequence ID" value="KAI0087745.1"/>
    <property type="molecule type" value="Genomic_DNA"/>
</dbReference>
<accession>A0ACB8U160</accession>
<reference evidence="1" key="1">
    <citation type="journal article" date="2021" name="Environ. Microbiol.">
        <title>Gene family expansions and transcriptome signatures uncover fungal adaptations to wood decay.</title>
        <authorList>
            <person name="Hage H."/>
            <person name="Miyauchi S."/>
            <person name="Viragh M."/>
            <person name="Drula E."/>
            <person name="Min B."/>
            <person name="Chaduli D."/>
            <person name="Navarro D."/>
            <person name="Favel A."/>
            <person name="Norest M."/>
            <person name="Lesage-Meessen L."/>
            <person name="Balint B."/>
            <person name="Merenyi Z."/>
            <person name="de Eugenio L."/>
            <person name="Morin E."/>
            <person name="Martinez A.T."/>
            <person name="Baldrian P."/>
            <person name="Stursova M."/>
            <person name="Martinez M.J."/>
            <person name="Novotny C."/>
            <person name="Magnuson J.K."/>
            <person name="Spatafora J.W."/>
            <person name="Maurice S."/>
            <person name="Pangilinan J."/>
            <person name="Andreopoulos W."/>
            <person name="LaButti K."/>
            <person name="Hundley H."/>
            <person name="Na H."/>
            <person name="Kuo A."/>
            <person name="Barry K."/>
            <person name="Lipzen A."/>
            <person name="Henrissat B."/>
            <person name="Riley R."/>
            <person name="Ahrendt S."/>
            <person name="Nagy L.G."/>
            <person name="Grigoriev I.V."/>
            <person name="Martin F."/>
            <person name="Rosso M.N."/>
        </authorList>
    </citation>
    <scope>NUCLEOTIDE SEQUENCE</scope>
    <source>
        <strain evidence="1">CBS 384.51</strain>
    </source>
</reference>
<comment type="caution">
    <text evidence="1">The sequence shown here is derived from an EMBL/GenBank/DDBJ whole genome shotgun (WGS) entry which is preliminary data.</text>
</comment>
<gene>
    <name evidence="1" type="ORF">BDY19DRAFT_907197</name>
</gene>
<organism evidence="1 2">
    <name type="scientific">Irpex rosettiformis</name>
    <dbReference type="NCBI Taxonomy" id="378272"/>
    <lineage>
        <taxon>Eukaryota</taxon>
        <taxon>Fungi</taxon>
        <taxon>Dikarya</taxon>
        <taxon>Basidiomycota</taxon>
        <taxon>Agaricomycotina</taxon>
        <taxon>Agaricomycetes</taxon>
        <taxon>Polyporales</taxon>
        <taxon>Irpicaceae</taxon>
        <taxon>Irpex</taxon>
    </lineage>
</organism>
<protein>
    <submittedName>
        <fullName evidence="1">Uncharacterized protein</fullName>
    </submittedName>
</protein>